<evidence type="ECO:0000313" key="3">
    <source>
        <dbReference type="EMBL" id="ATV31835.1"/>
    </source>
</evidence>
<dbReference type="NCBIfam" id="NF038190">
    <property type="entry name" value="VI_Cas13b"/>
    <property type="match status" value="1"/>
</dbReference>
<feature type="coiled-coil region" evidence="1">
    <location>
        <begin position="566"/>
        <end position="597"/>
    </location>
</feature>
<proteinExistence type="predicted"/>
<keyword evidence="1" id="KW-0175">Coiled coil</keyword>
<gene>
    <name evidence="3" type="ORF">CTM46_09915</name>
</gene>
<evidence type="ECO:0000313" key="4">
    <source>
        <dbReference type="Proteomes" id="UP000230742"/>
    </source>
</evidence>
<dbReference type="Proteomes" id="UP000230742">
    <property type="component" value="Chromosome 2"/>
</dbReference>
<accession>A0A2D3LMK6</accession>
<evidence type="ECO:0000256" key="2">
    <source>
        <dbReference type="SAM" id="MobiDB-lite"/>
    </source>
</evidence>
<name>A0A2D3LMK6_PREIN</name>
<dbReference type="CDD" id="cd20477">
    <property type="entry name" value="Cas13b_Pb-like"/>
    <property type="match status" value="1"/>
</dbReference>
<organism evidence="3 4">
    <name type="scientific">Prevotella intermedia</name>
    <dbReference type="NCBI Taxonomy" id="28131"/>
    <lineage>
        <taxon>Bacteria</taxon>
        <taxon>Pseudomonadati</taxon>
        <taxon>Bacteroidota</taxon>
        <taxon>Bacteroidia</taxon>
        <taxon>Bacteroidales</taxon>
        <taxon>Prevotellaceae</taxon>
        <taxon>Prevotella</taxon>
    </lineage>
</organism>
<reference evidence="3 4" key="1">
    <citation type="submission" date="2017-11" db="EMBL/GenBank/DDBJ databases">
        <title>Genome sequencing of Prevotella intermedia KCOM 1949.</title>
        <authorList>
            <person name="Kook J.-K."/>
            <person name="Park S.-N."/>
            <person name="Lim Y.K."/>
        </authorList>
    </citation>
    <scope>NUCLEOTIDE SEQUENCE [LARGE SCALE GENOMIC DNA]</scope>
    <source>
        <strain evidence="3 4">KCOM 1949</strain>
    </source>
</reference>
<evidence type="ECO:0000256" key="1">
    <source>
        <dbReference type="SAM" id="Coils"/>
    </source>
</evidence>
<feature type="region of interest" description="Disordered" evidence="2">
    <location>
        <begin position="490"/>
        <end position="511"/>
    </location>
</feature>
<sequence length="1150" mass="137517">MKMEDDKKTTESTNMLDNKHFWAAFLNLARHNVYITVNHINKVLELKNKKDQDIIIDNDQDILAIKTHWEKVNGDLNKTERLRELMTKHFPFLETAIYTKNKEDKKEVKQEKQAKAQSFDSLKHCLFLFLEKLQEARNYYSHYKYSESTKEPMLEKELLKKMYNIFDDNIQLVIKDYQHNKDINPDEDFKHLDRTEEDFNYYFTRNKKGNITASGLLFFVSLFLEKKDAIWMQQKLRGFKDNRESKKKMTHEVFCRRRMLLPKLRLESTQTQDWILLDMLNELIRCPKSLYERLQGDDRKKFNVPFDPADENYDAEQEPFKNTLVRHQDRFPYFALRYFDYNEIFANLRFQIDLGTYHFSIYKKLIGGQKEDRHLTHKLYGFERIQEFAKQNRTDEWKAIVKDLDTYETSNERYISETTPHYHLENQKIGIRFRNDNDEIWPSLKTNGENNEKRKYKLDKQYQAEAFLSVHELLPMMFYYLLLKMENTDNGKENNEVGTKKKRNKNNEQEKHKIEEIIENKIKDIYALYDAFANGEINSEEELKEYLKGKDIEIVHLPKQMVAILYDEHKDMVEEAKRKQKEMVKDTKKLLATLEKQTQGEIEDGGRNIRLLKSGEIARWLVNDMMRFQPVQKDNEGNPLNNSKANSTEYQMLQRSLALYNKEEKPTRYFRQVNLINSSNPHPFLKWTKWEECNNILSFYRSYLTKKIEFLNKLKPEDWEKNQYFLKLKEPKINRETLVQGWKNGFNLPRGIFTEPIREWFKRHQNDSKEYENVEALDRVGLVTKVIPLFFKEEDFKDKEEYLKKDAQKEINNCVQPFYSLPYNVGNIHKPDEKDFLPSEERKKLWGDKKYKFKGYKAKVKSKKLTDKEKEEYRSYLEFQSWNKFERELRLVRNQDIVTWLLCTELIDKLKVEGLNVEELQKLRLKDIDTDTAKQEKNNILNRVMPMQLPVTVYEIDDSHNIVKDRPLHTVYIEETKTKLLKQGNFKALVKDRRLNGLFSFVDTSSETELKSKPISKSVVEYELGEYQNARIEIIEDMLALEETLIEKDKNLPTNNFSDMLNGWLEGKDESDKARFQNDVKLLVAVRNAFSHNQYPMRNRIAFANINPFSLSSADTSEEKGLDIANQLKDKTHKIIKRIIKIEKPIETKE</sequence>
<protein>
    <submittedName>
        <fullName evidence="3">Uncharacterized protein</fullName>
    </submittedName>
</protein>
<dbReference type="EMBL" id="CP024728">
    <property type="protein sequence ID" value="ATV31835.1"/>
    <property type="molecule type" value="Genomic_DNA"/>
</dbReference>
<dbReference type="AlphaFoldDB" id="A0A2D3LMK6"/>